<dbReference type="GO" id="GO:0016020">
    <property type="term" value="C:membrane"/>
    <property type="evidence" value="ECO:0007669"/>
    <property type="project" value="UniProtKB-SubCell"/>
</dbReference>
<dbReference type="InterPro" id="IPR032808">
    <property type="entry name" value="DoxX"/>
</dbReference>
<feature type="transmembrane region" description="Helical" evidence="5">
    <location>
        <begin position="97"/>
        <end position="115"/>
    </location>
</feature>
<protein>
    <recommendedName>
        <fullName evidence="8">DoxX family protein</fullName>
    </recommendedName>
</protein>
<dbReference type="EMBL" id="JACHGF010000007">
    <property type="protein sequence ID" value="MBB5285922.1"/>
    <property type="molecule type" value="Genomic_DNA"/>
</dbReference>
<keyword evidence="3 5" id="KW-1133">Transmembrane helix</keyword>
<evidence type="ECO:0000256" key="2">
    <source>
        <dbReference type="ARBA" id="ARBA00022692"/>
    </source>
</evidence>
<organism evidence="6 7">
    <name type="scientific">Rhabdobacter roseus</name>
    <dbReference type="NCBI Taxonomy" id="1655419"/>
    <lineage>
        <taxon>Bacteria</taxon>
        <taxon>Pseudomonadati</taxon>
        <taxon>Bacteroidota</taxon>
        <taxon>Cytophagia</taxon>
        <taxon>Cytophagales</taxon>
        <taxon>Cytophagaceae</taxon>
        <taxon>Rhabdobacter</taxon>
    </lineage>
</organism>
<gene>
    <name evidence="6" type="ORF">HNQ92_004082</name>
</gene>
<keyword evidence="7" id="KW-1185">Reference proteome</keyword>
<feature type="transmembrane region" description="Helical" evidence="5">
    <location>
        <begin position="72"/>
        <end position="91"/>
    </location>
</feature>
<dbReference type="Proteomes" id="UP000557307">
    <property type="component" value="Unassembled WGS sequence"/>
</dbReference>
<evidence type="ECO:0000256" key="5">
    <source>
        <dbReference type="SAM" id="Phobius"/>
    </source>
</evidence>
<evidence type="ECO:0000256" key="1">
    <source>
        <dbReference type="ARBA" id="ARBA00004141"/>
    </source>
</evidence>
<dbReference type="RefSeq" id="WP_184176543.1">
    <property type="nucleotide sequence ID" value="NZ_JACHGF010000007.1"/>
</dbReference>
<evidence type="ECO:0000313" key="7">
    <source>
        <dbReference type="Proteomes" id="UP000557307"/>
    </source>
</evidence>
<sequence>MKKAKIIYWSATTFIFLFEGVMPALTSHTELAAEGTRHLGFPDYFRIELTVFKILGAIALILPMVPARFKEWAYVGFGINMISAFIGHWVVDGLNAETFFPLVIFGILALSYHYYHRLRKQVPGPQASYAF</sequence>
<comment type="subcellular location">
    <subcellularLocation>
        <location evidence="1">Membrane</location>
        <topology evidence="1">Multi-pass membrane protein</topology>
    </subcellularLocation>
</comment>
<evidence type="ECO:0008006" key="8">
    <source>
        <dbReference type="Google" id="ProtNLM"/>
    </source>
</evidence>
<reference evidence="6 7" key="1">
    <citation type="submission" date="2020-08" db="EMBL/GenBank/DDBJ databases">
        <title>Genomic Encyclopedia of Type Strains, Phase IV (KMG-IV): sequencing the most valuable type-strain genomes for metagenomic binning, comparative biology and taxonomic classification.</title>
        <authorList>
            <person name="Goeker M."/>
        </authorList>
    </citation>
    <scope>NUCLEOTIDE SEQUENCE [LARGE SCALE GENOMIC DNA]</scope>
    <source>
        <strain evidence="6 7">DSM 105074</strain>
    </source>
</reference>
<evidence type="ECO:0000256" key="4">
    <source>
        <dbReference type="ARBA" id="ARBA00023136"/>
    </source>
</evidence>
<keyword evidence="2 5" id="KW-0812">Transmembrane</keyword>
<accession>A0A840TWG2</accession>
<feature type="transmembrane region" description="Helical" evidence="5">
    <location>
        <begin position="45"/>
        <end position="65"/>
    </location>
</feature>
<evidence type="ECO:0000256" key="3">
    <source>
        <dbReference type="ARBA" id="ARBA00022989"/>
    </source>
</evidence>
<evidence type="ECO:0000313" key="6">
    <source>
        <dbReference type="EMBL" id="MBB5285922.1"/>
    </source>
</evidence>
<name>A0A840TWG2_9BACT</name>
<proteinExistence type="predicted"/>
<feature type="transmembrane region" description="Helical" evidence="5">
    <location>
        <begin position="7"/>
        <end position="25"/>
    </location>
</feature>
<keyword evidence="4 5" id="KW-0472">Membrane</keyword>
<comment type="caution">
    <text evidence="6">The sequence shown here is derived from an EMBL/GenBank/DDBJ whole genome shotgun (WGS) entry which is preliminary data.</text>
</comment>
<dbReference type="AlphaFoldDB" id="A0A840TWG2"/>
<dbReference type="Pfam" id="PF13564">
    <property type="entry name" value="DoxX_2"/>
    <property type="match status" value="1"/>
</dbReference>